<evidence type="ECO:0000313" key="2">
    <source>
        <dbReference type="Proteomes" id="UP001302676"/>
    </source>
</evidence>
<reference evidence="1" key="2">
    <citation type="submission" date="2023-05" db="EMBL/GenBank/DDBJ databases">
        <authorList>
            <consortium name="Lawrence Berkeley National Laboratory"/>
            <person name="Steindorff A."/>
            <person name="Hensen N."/>
            <person name="Bonometti L."/>
            <person name="Westerberg I."/>
            <person name="Brannstrom I.O."/>
            <person name="Guillou S."/>
            <person name="Cros-Aarteil S."/>
            <person name="Calhoun S."/>
            <person name="Haridas S."/>
            <person name="Kuo A."/>
            <person name="Mondo S."/>
            <person name="Pangilinan J."/>
            <person name="Riley R."/>
            <person name="Labutti K."/>
            <person name="Andreopoulos B."/>
            <person name="Lipzen A."/>
            <person name="Chen C."/>
            <person name="Yanf M."/>
            <person name="Daum C."/>
            <person name="Ng V."/>
            <person name="Clum A."/>
            <person name="Ohm R."/>
            <person name="Martin F."/>
            <person name="Silar P."/>
            <person name="Natvig D."/>
            <person name="Lalanne C."/>
            <person name="Gautier V."/>
            <person name="Ament-Velasquez S.L."/>
            <person name="Kruys A."/>
            <person name="Hutchinson M.I."/>
            <person name="Powell A.J."/>
            <person name="Barry K."/>
            <person name="Miller A.N."/>
            <person name="Grigoriev I.V."/>
            <person name="Debuchy R."/>
            <person name="Gladieux P."/>
            <person name="Thoren M.H."/>
            <person name="Johannesson H."/>
        </authorList>
    </citation>
    <scope>NUCLEOTIDE SEQUENCE</scope>
    <source>
        <strain evidence="1">CBS 141.50</strain>
    </source>
</reference>
<accession>A0AAN6ZJH0</accession>
<dbReference type="Proteomes" id="UP001302676">
    <property type="component" value="Unassembled WGS sequence"/>
</dbReference>
<keyword evidence="2" id="KW-1185">Reference proteome</keyword>
<gene>
    <name evidence="1" type="ORF">C8A04DRAFT_14684</name>
</gene>
<evidence type="ECO:0000313" key="1">
    <source>
        <dbReference type="EMBL" id="KAK4140737.1"/>
    </source>
</evidence>
<proteinExistence type="predicted"/>
<dbReference type="EMBL" id="MU853624">
    <property type="protein sequence ID" value="KAK4140737.1"/>
    <property type="molecule type" value="Genomic_DNA"/>
</dbReference>
<name>A0AAN6ZJH0_9PEZI</name>
<protein>
    <submittedName>
        <fullName evidence="1">Uncharacterized protein</fullName>
    </submittedName>
</protein>
<dbReference type="GeneID" id="87814805"/>
<comment type="caution">
    <text evidence="1">The sequence shown here is derived from an EMBL/GenBank/DDBJ whole genome shotgun (WGS) entry which is preliminary data.</text>
</comment>
<dbReference type="RefSeq" id="XP_062634108.1">
    <property type="nucleotide sequence ID" value="XM_062778192.1"/>
</dbReference>
<reference evidence="1" key="1">
    <citation type="journal article" date="2023" name="Mol. Phylogenet. Evol.">
        <title>Genome-scale phylogeny and comparative genomics of the fungal order Sordariales.</title>
        <authorList>
            <person name="Hensen N."/>
            <person name="Bonometti L."/>
            <person name="Westerberg I."/>
            <person name="Brannstrom I.O."/>
            <person name="Guillou S."/>
            <person name="Cros-Aarteil S."/>
            <person name="Calhoun S."/>
            <person name="Haridas S."/>
            <person name="Kuo A."/>
            <person name="Mondo S."/>
            <person name="Pangilinan J."/>
            <person name="Riley R."/>
            <person name="LaButti K."/>
            <person name="Andreopoulos B."/>
            <person name="Lipzen A."/>
            <person name="Chen C."/>
            <person name="Yan M."/>
            <person name="Daum C."/>
            <person name="Ng V."/>
            <person name="Clum A."/>
            <person name="Steindorff A."/>
            <person name="Ohm R.A."/>
            <person name="Martin F."/>
            <person name="Silar P."/>
            <person name="Natvig D.O."/>
            <person name="Lalanne C."/>
            <person name="Gautier V."/>
            <person name="Ament-Velasquez S.L."/>
            <person name="Kruys A."/>
            <person name="Hutchinson M.I."/>
            <person name="Powell A.J."/>
            <person name="Barry K."/>
            <person name="Miller A.N."/>
            <person name="Grigoriev I.V."/>
            <person name="Debuchy R."/>
            <person name="Gladieux P."/>
            <person name="Hiltunen Thoren M."/>
            <person name="Johannesson H."/>
        </authorList>
    </citation>
    <scope>NUCLEOTIDE SEQUENCE</scope>
    <source>
        <strain evidence="1">CBS 141.50</strain>
    </source>
</reference>
<organism evidence="1 2">
    <name type="scientific">Dichotomopilus funicola</name>
    <dbReference type="NCBI Taxonomy" id="1934379"/>
    <lineage>
        <taxon>Eukaryota</taxon>
        <taxon>Fungi</taxon>
        <taxon>Dikarya</taxon>
        <taxon>Ascomycota</taxon>
        <taxon>Pezizomycotina</taxon>
        <taxon>Sordariomycetes</taxon>
        <taxon>Sordariomycetidae</taxon>
        <taxon>Sordariales</taxon>
        <taxon>Chaetomiaceae</taxon>
        <taxon>Dichotomopilus</taxon>
    </lineage>
</organism>
<sequence>MCSPRLQCLALRCTPYRGGLIICQLLLDIVRAFFPSWFPKASTPEQDLGPLTVVLTRLEGKTEAVGEDVKSIKNVVQGPTPEPQESIVELVSDVRTELRETALERRNQHEQLMADVRGLRTDVQALVKREDVQDATSKGDQVLQVLTKMLDRLPEPVSAFPKAPGTGMHGPPSG</sequence>
<dbReference type="AlphaFoldDB" id="A0AAN6ZJH0"/>